<dbReference type="InterPro" id="IPR032010">
    <property type="entry name" value="APD1-4_M"/>
</dbReference>
<accession>A0A6A3A0Q7</accession>
<dbReference type="GO" id="GO:0009705">
    <property type="term" value="C:plant-type vacuole membrane"/>
    <property type="evidence" value="ECO:0007669"/>
    <property type="project" value="TreeGrafter"/>
</dbReference>
<feature type="domain" description="RNase H type-1" evidence="6">
    <location>
        <begin position="991"/>
        <end position="1056"/>
    </location>
</feature>
<reference evidence="9" key="1">
    <citation type="submission" date="2019-09" db="EMBL/GenBank/DDBJ databases">
        <title>Draft genome information of white flower Hibiscus syriacus.</title>
        <authorList>
            <person name="Kim Y.-M."/>
        </authorList>
    </citation>
    <scope>NUCLEOTIDE SEQUENCE [LARGE SCALE GENOMIC DNA]</scope>
    <source>
        <strain evidence="9">YM2019G1</strain>
    </source>
</reference>
<dbReference type="PANTHER" id="PTHR46858">
    <property type="entry name" value="OS05G0521000 PROTEIN"/>
    <property type="match status" value="1"/>
</dbReference>
<evidence type="ECO:0000259" key="6">
    <source>
        <dbReference type="Pfam" id="PF13456"/>
    </source>
</evidence>
<dbReference type="Proteomes" id="UP000436088">
    <property type="component" value="Unassembled WGS sequence"/>
</dbReference>
<dbReference type="PANTHER" id="PTHR46858:SF5">
    <property type="entry name" value="E3 UBIQUITIN-PROTEIN LIGASE APD1-RELATED"/>
    <property type="match status" value="1"/>
</dbReference>
<evidence type="ECO:0000256" key="1">
    <source>
        <dbReference type="ARBA" id="ARBA00022723"/>
    </source>
</evidence>
<feature type="compositionally biased region" description="Basic and acidic residues" evidence="4">
    <location>
        <begin position="204"/>
        <end position="213"/>
    </location>
</feature>
<dbReference type="InterPro" id="IPR026960">
    <property type="entry name" value="RVT-Znf"/>
</dbReference>
<evidence type="ECO:0000256" key="2">
    <source>
        <dbReference type="ARBA" id="ARBA00022771"/>
    </source>
</evidence>
<evidence type="ECO:0000259" key="8">
    <source>
        <dbReference type="Pfam" id="PF16041"/>
    </source>
</evidence>
<dbReference type="Pfam" id="PF13456">
    <property type="entry name" value="RVT_3"/>
    <property type="match status" value="1"/>
</dbReference>
<proteinExistence type="predicted"/>
<dbReference type="CDD" id="cd06222">
    <property type="entry name" value="RNase_H_like"/>
    <property type="match status" value="1"/>
</dbReference>
<keyword evidence="3" id="KW-0862">Zinc</keyword>
<comment type="caution">
    <text evidence="9">The sequence shown here is derived from an EMBL/GenBank/DDBJ whole genome shotgun (WGS) entry which is preliminary data.</text>
</comment>
<organism evidence="9 10">
    <name type="scientific">Hibiscus syriacus</name>
    <name type="common">Rose of Sharon</name>
    <dbReference type="NCBI Taxonomy" id="106335"/>
    <lineage>
        <taxon>Eukaryota</taxon>
        <taxon>Viridiplantae</taxon>
        <taxon>Streptophyta</taxon>
        <taxon>Embryophyta</taxon>
        <taxon>Tracheophyta</taxon>
        <taxon>Spermatophyta</taxon>
        <taxon>Magnoliopsida</taxon>
        <taxon>eudicotyledons</taxon>
        <taxon>Gunneridae</taxon>
        <taxon>Pentapetalae</taxon>
        <taxon>rosids</taxon>
        <taxon>malvids</taxon>
        <taxon>Malvales</taxon>
        <taxon>Malvaceae</taxon>
        <taxon>Malvoideae</taxon>
        <taxon>Hibiscus</taxon>
    </lineage>
</organism>
<gene>
    <name evidence="9" type="ORF">F3Y22_tig00110610pilonHSYRG00886</name>
</gene>
<dbReference type="GO" id="GO:0005768">
    <property type="term" value="C:endosome"/>
    <property type="evidence" value="ECO:0007669"/>
    <property type="project" value="TreeGrafter"/>
</dbReference>
<keyword evidence="2" id="KW-0863">Zinc-finger</keyword>
<keyword evidence="5" id="KW-0812">Transmembrane</keyword>
<feature type="region of interest" description="Disordered" evidence="4">
    <location>
        <begin position="182"/>
        <end position="292"/>
    </location>
</feature>
<dbReference type="GO" id="GO:0004523">
    <property type="term" value="F:RNA-DNA hybrid ribonuclease activity"/>
    <property type="evidence" value="ECO:0007669"/>
    <property type="project" value="InterPro"/>
</dbReference>
<feature type="domain" description="Reverse transcriptase zinc-binding" evidence="7">
    <location>
        <begin position="846"/>
        <end position="920"/>
    </location>
</feature>
<dbReference type="EMBL" id="VEPZ02001049">
    <property type="protein sequence ID" value="KAE8697871.1"/>
    <property type="molecule type" value="Genomic_DNA"/>
</dbReference>
<keyword evidence="10" id="KW-1185">Reference proteome</keyword>
<evidence type="ECO:0000259" key="7">
    <source>
        <dbReference type="Pfam" id="PF13966"/>
    </source>
</evidence>
<dbReference type="Gene3D" id="3.30.40.10">
    <property type="entry name" value="Zinc/RING finger domain, C3HC4 (zinc finger)"/>
    <property type="match status" value="1"/>
</dbReference>
<dbReference type="GO" id="GO:0008270">
    <property type="term" value="F:zinc ion binding"/>
    <property type="evidence" value="ECO:0007669"/>
    <property type="project" value="UniProtKB-KW"/>
</dbReference>
<dbReference type="GO" id="GO:0016567">
    <property type="term" value="P:protein ubiquitination"/>
    <property type="evidence" value="ECO:0007669"/>
    <property type="project" value="TreeGrafter"/>
</dbReference>
<dbReference type="SUPFAM" id="SSF56219">
    <property type="entry name" value="DNase I-like"/>
    <property type="match status" value="1"/>
</dbReference>
<dbReference type="InterPro" id="IPR044730">
    <property type="entry name" value="RNase_H-like_dom_plant"/>
</dbReference>
<dbReference type="GO" id="GO:0061630">
    <property type="term" value="F:ubiquitin protein ligase activity"/>
    <property type="evidence" value="ECO:0007669"/>
    <property type="project" value="TreeGrafter"/>
</dbReference>
<evidence type="ECO:0000256" key="4">
    <source>
        <dbReference type="SAM" id="MobiDB-lite"/>
    </source>
</evidence>
<feature type="transmembrane region" description="Helical" evidence="5">
    <location>
        <begin position="1195"/>
        <end position="1216"/>
    </location>
</feature>
<keyword evidence="5" id="KW-1133">Transmembrane helix</keyword>
<name>A0A6A3A0Q7_HIBSY</name>
<evidence type="ECO:0000313" key="9">
    <source>
        <dbReference type="EMBL" id="KAE8697871.1"/>
    </source>
</evidence>
<dbReference type="InterPro" id="IPR036691">
    <property type="entry name" value="Endo/exonu/phosph_ase_sf"/>
</dbReference>
<evidence type="ECO:0000256" key="5">
    <source>
        <dbReference type="SAM" id="Phobius"/>
    </source>
</evidence>
<protein>
    <submittedName>
        <fullName evidence="9">RING/U-box superfamily protein, putative isoform 4</fullName>
    </submittedName>
</protein>
<dbReference type="GO" id="GO:0003676">
    <property type="term" value="F:nucleic acid binding"/>
    <property type="evidence" value="ECO:0007669"/>
    <property type="project" value="InterPro"/>
</dbReference>
<evidence type="ECO:0000313" key="10">
    <source>
        <dbReference type="Proteomes" id="UP000436088"/>
    </source>
</evidence>
<keyword evidence="5" id="KW-0472">Membrane</keyword>
<dbReference type="InterPro" id="IPR013083">
    <property type="entry name" value="Znf_RING/FYVE/PHD"/>
</dbReference>
<feature type="compositionally biased region" description="Polar residues" evidence="4">
    <location>
        <begin position="266"/>
        <end position="276"/>
    </location>
</feature>
<sequence>MKSQFPAASSGKHRCHKKVQFKSIDLANPETPEKAMEDQDGLQVVEQDGIHVDPQPSYNWILAGLNCGNVSHVANPINEDDDIDITDEDIIKGTRFGLPLAMDDGFLYLTSLPDDCDRMDLVFGATRKKISKGAVTVDLKKPLISWVVIGNKIQVVEYENLPHICFTCGRFEHLKETCPNNPQLQKEQTHQPDLRMQPACSENSKMRDVRQIESLKNNDLTAPESDPYDPWMMVEKRRRRPQTAAAKNSDSSKETTKSGSRFEALNENSNKNGKNKQITEDDQRGINLDTTNKITPTQNLSILDSQTMAKSGSDIPNVVGPMQHSQVGENTSMHGVSSCKVLPTSETMQVETLPVGVSINGAEFISNTDPMFENSLGVTREFKNSSLDASKHMVLGFNEATNNKAPQAPKQINPLFGVQLELRNVVLPTWYGTRGLKPKLLSIPDQMSRKLSSECTLPWILAGDFNAILSSNEKRGGRRIGASCTSFRAFMDDQDLINLGFKGNLSRSILNISNELMSWNMNTYGHIIQKQKALMKRLAKIHKEMNITGSYSFIPEEHDIQTKLEEVLDHEELLWQQKSRSTWLMEGDKNTKFFHNRALVRRKTNQILPLSSLPLCTAISDEEIKKANFDMSSLKSPRKDGLHAMFFQSQWQTMGQPVCFWVCGVFDGNPMDPEFNKMLLVLIPKTDSPETSTVLWNGTLSDEFKPSPEIHQGYPLSPYLFVLCMERLAHGINYVVDFELWDPMVLSRGPPVCLTSSLRMTISSWTRLTSLGLFLINLVGFVLPWASNVRMNLIPGRDPLITNTNVDRIANLLATVRNFANNDGLWKTNLLKAVLYDENFHVSSAYQAYQKLLHDKWNPSNNLWSITWGFDGPHRIKQFFWLILHQRLITNAERARKGLTTDSTCRVCHSGEETIIHAFRDWPVGAFSMGTTHTKIKGERADLVGASNDPCCLDVGQRIRKKKTIEERPLGKTSSPKQKWRPPCAGIVKINADGAVNQNSMETASGGVLRDNFGNWMSGYHRDISRCSMFQDQLWGVFDGLNIAWNHGFRNIIVETVQTDNMDESVRIIHVTREANAVAESLAHLGRTRPYGLEILQQVPSGSGMIELAIYRSASYYVALGNLNSEEIEVELNLAVRDYIYNTAEAYYRCTFANGVCSLSILYPQGNSIVLTSPGPEQHSSANDWSVRLSYGPRWITYIVGIGGMTAIMLVALNFLNKFQFTHGDEASVHYGDYEADLEDFLAGSLEATSIGDGENSNNTRRLGAICFDAPRECFFLVCGHCVACFACGTRKIFKILAEAGGTCPVCGRNMRKVRKIFTV</sequence>
<feature type="domain" description="E3 ubiquitin-protein ligase APD1-4 middle" evidence="8">
    <location>
        <begin position="1106"/>
        <end position="1211"/>
    </location>
</feature>
<dbReference type="Pfam" id="PF16041">
    <property type="entry name" value="APD1-4_M"/>
    <property type="match status" value="1"/>
</dbReference>
<evidence type="ECO:0000256" key="3">
    <source>
        <dbReference type="ARBA" id="ARBA00022833"/>
    </source>
</evidence>
<dbReference type="Pfam" id="PF13966">
    <property type="entry name" value="zf-RVT"/>
    <property type="match status" value="1"/>
</dbReference>
<keyword evidence="1" id="KW-0479">Metal-binding</keyword>
<dbReference type="InterPro" id="IPR002156">
    <property type="entry name" value="RNaseH_domain"/>
</dbReference>